<evidence type="ECO:0000256" key="1">
    <source>
        <dbReference type="SAM" id="MobiDB-lite"/>
    </source>
</evidence>
<feature type="compositionally biased region" description="Basic and acidic residues" evidence="1">
    <location>
        <begin position="74"/>
        <end position="83"/>
    </location>
</feature>
<feature type="region of interest" description="Disordered" evidence="1">
    <location>
        <begin position="1"/>
        <end position="158"/>
    </location>
</feature>
<protein>
    <submittedName>
        <fullName evidence="2">Uncharacterized protein</fullName>
    </submittedName>
</protein>
<feature type="compositionally biased region" description="Low complexity" evidence="1">
    <location>
        <begin position="85"/>
        <end position="124"/>
    </location>
</feature>
<dbReference type="EMBL" id="BTSX01000006">
    <property type="protein sequence ID" value="GMT03909.1"/>
    <property type="molecule type" value="Genomic_DNA"/>
</dbReference>
<organism evidence="2 3">
    <name type="scientific">Pristionchus entomophagus</name>
    <dbReference type="NCBI Taxonomy" id="358040"/>
    <lineage>
        <taxon>Eukaryota</taxon>
        <taxon>Metazoa</taxon>
        <taxon>Ecdysozoa</taxon>
        <taxon>Nematoda</taxon>
        <taxon>Chromadorea</taxon>
        <taxon>Rhabditida</taxon>
        <taxon>Rhabditina</taxon>
        <taxon>Diplogasteromorpha</taxon>
        <taxon>Diplogasteroidea</taxon>
        <taxon>Neodiplogasteridae</taxon>
        <taxon>Pristionchus</taxon>
    </lineage>
</organism>
<dbReference type="AlphaFoldDB" id="A0AAV5UCW0"/>
<accession>A0AAV5UCW0</accession>
<reference evidence="2" key="1">
    <citation type="submission" date="2023-10" db="EMBL/GenBank/DDBJ databases">
        <title>Genome assembly of Pristionchus species.</title>
        <authorList>
            <person name="Yoshida K."/>
            <person name="Sommer R.J."/>
        </authorList>
    </citation>
    <scope>NUCLEOTIDE SEQUENCE</scope>
    <source>
        <strain evidence="2">RS0144</strain>
    </source>
</reference>
<evidence type="ECO:0000313" key="2">
    <source>
        <dbReference type="EMBL" id="GMT03909.1"/>
    </source>
</evidence>
<sequence length="236" mass="25960">YSYGPIYAPPGFSPPHVRPMPYQYRNPGSRLPANQITVPPQPPAAPSTHIEDIIPKARSDSRESGYFNASTENLSHDETEAHLDSSFYSSSSSPLTSHTSSPILSASSTLLPHSSTPPDSSSEPRSVEVRGGTNFGDSEATEIGGDSEENVSANEERDTLNPIEMLLQPSAIPSFLRRFRPVEIRDRHFPALIDEEVIAFRVASLNRQNGEAPFEFTLEEMDDFIVKTMGILTENN</sequence>
<dbReference type="Proteomes" id="UP001432027">
    <property type="component" value="Unassembled WGS sequence"/>
</dbReference>
<comment type="caution">
    <text evidence="2">The sequence shown here is derived from an EMBL/GenBank/DDBJ whole genome shotgun (WGS) entry which is preliminary data.</text>
</comment>
<feature type="non-terminal residue" evidence="2">
    <location>
        <position position="1"/>
    </location>
</feature>
<gene>
    <name evidence="2" type="ORF">PENTCL1PPCAC_26083</name>
</gene>
<proteinExistence type="predicted"/>
<feature type="compositionally biased region" description="Basic and acidic residues" evidence="1">
    <location>
        <begin position="49"/>
        <end position="63"/>
    </location>
</feature>
<evidence type="ECO:0000313" key="3">
    <source>
        <dbReference type="Proteomes" id="UP001432027"/>
    </source>
</evidence>
<keyword evidence="3" id="KW-1185">Reference proteome</keyword>
<name>A0AAV5UCW0_9BILA</name>
<feature type="compositionally biased region" description="Pro residues" evidence="1">
    <location>
        <begin position="7"/>
        <end position="18"/>
    </location>
</feature>